<organism evidence="1 2">
    <name type="scientific">Actinoplanes sichuanensis</name>
    <dbReference type="NCBI Taxonomy" id="512349"/>
    <lineage>
        <taxon>Bacteria</taxon>
        <taxon>Bacillati</taxon>
        <taxon>Actinomycetota</taxon>
        <taxon>Actinomycetes</taxon>
        <taxon>Micromonosporales</taxon>
        <taxon>Micromonosporaceae</taxon>
        <taxon>Actinoplanes</taxon>
    </lineage>
</organism>
<evidence type="ECO:0000313" key="1">
    <source>
        <dbReference type="EMBL" id="MFD1364964.1"/>
    </source>
</evidence>
<name>A0ABW4A353_9ACTN</name>
<evidence type="ECO:0000313" key="2">
    <source>
        <dbReference type="Proteomes" id="UP001597183"/>
    </source>
</evidence>
<dbReference type="EMBL" id="JBHTMK010000007">
    <property type="protein sequence ID" value="MFD1364964.1"/>
    <property type="molecule type" value="Genomic_DNA"/>
</dbReference>
<comment type="caution">
    <text evidence="1">The sequence shown here is derived from an EMBL/GenBank/DDBJ whole genome shotgun (WGS) entry which is preliminary data.</text>
</comment>
<dbReference type="RefSeq" id="WP_317795301.1">
    <property type="nucleotide sequence ID" value="NZ_AP028461.1"/>
</dbReference>
<protein>
    <submittedName>
        <fullName evidence="1">Uncharacterized protein</fullName>
    </submittedName>
</protein>
<gene>
    <name evidence="1" type="ORF">ACFQ5G_06355</name>
</gene>
<sequence length="78" mass="8743">MRPCQFVTTTSSHAADRAYAEVAHRFDGEALLASHLPLLDLVDMLAREWEVMDPTDVRYAGLTYSLRVLAQAYLPHPA</sequence>
<reference evidence="2" key="1">
    <citation type="journal article" date="2019" name="Int. J. Syst. Evol. Microbiol.">
        <title>The Global Catalogue of Microorganisms (GCM) 10K type strain sequencing project: providing services to taxonomists for standard genome sequencing and annotation.</title>
        <authorList>
            <consortium name="The Broad Institute Genomics Platform"/>
            <consortium name="The Broad Institute Genome Sequencing Center for Infectious Disease"/>
            <person name="Wu L."/>
            <person name="Ma J."/>
        </authorList>
    </citation>
    <scope>NUCLEOTIDE SEQUENCE [LARGE SCALE GENOMIC DNA]</scope>
    <source>
        <strain evidence="2">CCM 7526</strain>
    </source>
</reference>
<keyword evidence="2" id="KW-1185">Reference proteome</keyword>
<proteinExistence type="predicted"/>
<dbReference type="Proteomes" id="UP001597183">
    <property type="component" value="Unassembled WGS sequence"/>
</dbReference>
<accession>A0ABW4A353</accession>